<keyword evidence="3" id="KW-1185">Reference proteome</keyword>
<sequence length="177" mass="21211">MERRGERPDYRHRTTPSGFNNEEPQNVLRLDELRNRIAVFFLSFCCSPINQRVQDEQEQLENVDFIPVNDNEESDSENELEEEDEDEEIEDFEEEPIQEIAEDDVFAIVKAAWIEDGVDGEQEHDERNPIDPANLYSRIEHLQEELIEERAIREIKKRQLDELKERVLQEIKKRRLF</sequence>
<dbReference type="AlphaFoldDB" id="A0AAF3EG42"/>
<evidence type="ECO:0000256" key="2">
    <source>
        <dbReference type="SAM" id="MobiDB-lite"/>
    </source>
</evidence>
<dbReference type="WBParaSite" id="MBELARI_LOCUS12963">
    <property type="protein sequence ID" value="MBELARI_LOCUS12963"/>
    <property type="gene ID" value="MBELARI_LOCUS12963"/>
</dbReference>
<reference evidence="4" key="1">
    <citation type="submission" date="2024-02" db="UniProtKB">
        <authorList>
            <consortium name="WormBaseParasite"/>
        </authorList>
    </citation>
    <scope>IDENTIFICATION</scope>
</reference>
<feature type="coiled-coil region" evidence="1">
    <location>
        <begin position="139"/>
        <end position="173"/>
    </location>
</feature>
<feature type="region of interest" description="Disordered" evidence="2">
    <location>
        <begin position="1"/>
        <end position="23"/>
    </location>
</feature>
<dbReference type="Proteomes" id="UP000887575">
    <property type="component" value="Unassembled WGS sequence"/>
</dbReference>
<proteinExistence type="predicted"/>
<organism evidence="3 4">
    <name type="scientific">Mesorhabditis belari</name>
    <dbReference type="NCBI Taxonomy" id="2138241"/>
    <lineage>
        <taxon>Eukaryota</taxon>
        <taxon>Metazoa</taxon>
        <taxon>Ecdysozoa</taxon>
        <taxon>Nematoda</taxon>
        <taxon>Chromadorea</taxon>
        <taxon>Rhabditida</taxon>
        <taxon>Rhabditina</taxon>
        <taxon>Rhabditomorpha</taxon>
        <taxon>Rhabditoidea</taxon>
        <taxon>Rhabditidae</taxon>
        <taxon>Mesorhabditinae</taxon>
        <taxon>Mesorhabditis</taxon>
    </lineage>
</organism>
<keyword evidence="1" id="KW-0175">Coiled coil</keyword>
<evidence type="ECO:0000313" key="4">
    <source>
        <dbReference type="WBParaSite" id="MBELARI_LOCUS12963"/>
    </source>
</evidence>
<protein>
    <submittedName>
        <fullName evidence="4">Uncharacterized protein</fullName>
    </submittedName>
</protein>
<name>A0AAF3EG42_9BILA</name>
<feature type="compositionally biased region" description="Acidic residues" evidence="2">
    <location>
        <begin position="70"/>
        <end position="92"/>
    </location>
</feature>
<feature type="compositionally biased region" description="Basic and acidic residues" evidence="2">
    <location>
        <begin position="1"/>
        <end position="12"/>
    </location>
</feature>
<evidence type="ECO:0000313" key="3">
    <source>
        <dbReference type="Proteomes" id="UP000887575"/>
    </source>
</evidence>
<accession>A0AAF3EG42</accession>
<evidence type="ECO:0000256" key="1">
    <source>
        <dbReference type="SAM" id="Coils"/>
    </source>
</evidence>
<feature type="region of interest" description="Disordered" evidence="2">
    <location>
        <begin position="58"/>
        <end position="92"/>
    </location>
</feature>